<dbReference type="InterPro" id="IPR003776">
    <property type="entry name" value="YcaO-like_dom"/>
</dbReference>
<evidence type="ECO:0000256" key="1">
    <source>
        <dbReference type="SAM" id="MobiDB-lite"/>
    </source>
</evidence>
<reference evidence="3" key="2">
    <citation type="submission" date="2020-09" db="EMBL/GenBank/DDBJ databases">
        <authorList>
            <person name="Sun Q."/>
            <person name="Ohkuma M."/>
        </authorList>
    </citation>
    <scope>NUCLEOTIDE SEQUENCE</scope>
    <source>
        <strain evidence="3">JCM 4335</strain>
    </source>
</reference>
<dbReference type="Proteomes" id="UP000654123">
    <property type="component" value="Unassembled WGS sequence"/>
</dbReference>
<accession>A0A918EIE7</accession>
<evidence type="ECO:0000259" key="2">
    <source>
        <dbReference type="PROSITE" id="PS51664"/>
    </source>
</evidence>
<dbReference type="PROSITE" id="PS51664">
    <property type="entry name" value="YCAO"/>
    <property type="match status" value="1"/>
</dbReference>
<keyword evidence="4" id="KW-1185">Reference proteome</keyword>
<sequence length="649" mass="69334">MTSDPHETLEPHETPDPYGALGPLPVPVLDPGTALATTAGRAVVLLTRWTLGLAEELSRHALAHPVTLVPVRLDGALSVVGPVLGPASAACLCCSEHQRLATTGGRVPWQSPALTLGGVPAPALGEAVGALVLDLLEETPPTTPAAPATTATVHVVHHGRATWSTHQVRPIGGCAVCRPLPEDSADAVRPLPAGPRPVADPAVLRGANDRTGAEDLRAALHDERFGPVRRLLRSEDSAFCLTTAFVTDGRPLDDGGYGRAGDFAGSERVALFESVERYVGMRPTGRRTVLRAPFAALGPDRAVDPRRLGLPDPAFHGHPASRTVPYDPALELDWVHGWSLTRGRPVAVPEHVAYWDVPGGGTRVVYESSNGCGLGNSPEEATLYGLFEVAERDAFLMAWYGATPLPRVEPPDDDPDTALLTDRAALHGYRLLLLDATNDFGIPAVVAVCRYEGAHPRAPRMFLAAGAHHDPRIAIRSAVAEVVTNVLESPHRATADGRPRDPERLRPMLDRPDLVVTLDDHVGVNTLPEAGPRLDFLFRDTPARPVAAVWPGAPEPVTDLSALLASAVARLADADLEVIAVDQTEPGLRDRLGLYGAKVIVPGSLPMTFGHVNHRTRGLPRLLHVPHRLGRTSRPLRHRDLALHPHPFP</sequence>
<dbReference type="Gene3D" id="3.30.1330.230">
    <property type="match status" value="1"/>
</dbReference>
<dbReference type="EMBL" id="BMSV01000002">
    <property type="protein sequence ID" value="GGP96524.1"/>
    <property type="molecule type" value="Genomic_DNA"/>
</dbReference>
<feature type="compositionally biased region" description="Basic and acidic residues" evidence="1">
    <location>
        <begin position="1"/>
        <end position="15"/>
    </location>
</feature>
<dbReference type="Gene3D" id="3.40.50.720">
    <property type="entry name" value="NAD(P)-binding Rossmann-like Domain"/>
    <property type="match status" value="1"/>
</dbReference>
<feature type="domain" description="YcaO" evidence="2">
    <location>
        <begin position="258"/>
        <end position="649"/>
    </location>
</feature>
<dbReference type="Gene3D" id="3.30.160.660">
    <property type="match status" value="1"/>
</dbReference>
<name>A0A918EIE7_9ACTN</name>
<organism evidence="3 4">
    <name type="scientific">Streptomyces roseolilacinus</name>
    <dbReference type="NCBI Taxonomy" id="66904"/>
    <lineage>
        <taxon>Bacteria</taxon>
        <taxon>Bacillati</taxon>
        <taxon>Actinomycetota</taxon>
        <taxon>Actinomycetes</taxon>
        <taxon>Kitasatosporales</taxon>
        <taxon>Streptomycetaceae</taxon>
        <taxon>Streptomyces</taxon>
    </lineage>
</organism>
<gene>
    <name evidence="3" type="ORF">GCM10010249_13420</name>
</gene>
<protein>
    <recommendedName>
        <fullName evidence="2">YcaO domain-containing protein</fullName>
    </recommendedName>
</protein>
<feature type="region of interest" description="Disordered" evidence="1">
    <location>
        <begin position="1"/>
        <end position="23"/>
    </location>
</feature>
<dbReference type="Gene3D" id="3.30.40.250">
    <property type="match status" value="1"/>
</dbReference>
<dbReference type="AlphaFoldDB" id="A0A918EIE7"/>
<dbReference type="Pfam" id="PF02624">
    <property type="entry name" value="YcaO"/>
    <property type="match status" value="1"/>
</dbReference>
<dbReference type="PANTHER" id="PTHR37809">
    <property type="entry name" value="RIBOSOMAL PROTEIN S12 METHYLTHIOTRANSFERASE ACCESSORY FACTOR YCAO"/>
    <property type="match status" value="1"/>
</dbReference>
<dbReference type="PANTHER" id="PTHR37809:SF1">
    <property type="entry name" value="RIBOSOMAL PROTEIN S12 METHYLTHIOTRANSFERASE ACCESSORY FACTOR YCAO"/>
    <property type="match status" value="1"/>
</dbReference>
<dbReference type="InterPro" id="IPR022291">
    <property type="entry name" value="Bacteriocin_synth_cyclodeHase"/>
</dbReference>
<evidence type="ECO:0000313" key="4">
    <source>
        <dbReference type="Proteomes" id="UP000654123"/>
    </source>
</evidence>
<proteinExistence type="predicted"/>
<dbReference type="InterPro" id="IPR027624">
    <property type="entry name" value="TOMM_cyclo_SagD"/>
</dbReference>
<dbReference type="NCBIfam" id="TIGR03882">
    <property type="entry name" value="cyclo_dehyd_2"/>
    <property type="match status" value="1"/>
</dbReference>
<reference evidence="3" key="1">
    <citation type="journal article" date="2014" name="Int. J. Syst. Evol. Microbiol.">
        <title>Complete genome sequence of Corynebacterium casei LMG S-19264T (=DSM 44701T), isolated from a smear-ripened cheese.</title>
        <authorList>
            <consortium name="US DOE Joint Genome Institute (JGI-PGF)"/>
            <person name="Walter F."/>
            <person name="Albersmeier A."/>
            <person name="Kalinowski J."/>
            <person name="Ruckert C."/>
        </authorList>
    </citation>
    <scope>NUCLEOTIDE SEQUENCE</scope>
    <source>
        <strain evidence="3">JCM 4335</strain>
    </source>
</reference>
<comment type="caution">
    <text evidence="3">The sequence shown here is derived from an EMBL/GenBank/DDBJ whole genome shotgun (WGS) entry which is preliminary data.</text>
</comment>
<dbReference type="NCBIfam" id="TIGR03604">
    <property type="entry name" value="TOMM_cyclo_SagD"/>
    <property type="match status" value="1"/>
</dbReference>
<evidence type="ECO:0000313" key="3">
    <source>
        <dbReference type="EMBL" id="GGP96524.1"/>
    </source>
</evidence>
<dbReference type="RefSeq" id="WP_189530775.1">
    <property type="nucleotide sequence ID" value="NZ_BMSV01000002.1"/>
</dbReference>